<protein>
    <submittedName>
        <fullName evidence="1">Uncharacterized protein</fullName>
    </submittedName>
</protein>
<gene>
    <name evidence="1" type="ORF">LCGC14_0424670</name>
</gene>
<comment type="caution">
    <text evidence="1">The sequence shown here is derived from an EMBL/GenBank/DDBJ whole genome shotgun (WGS) entry which is preliminary data.</text>
</comment>
<reference evidence="1" key="1">
    <citation type="journal article" date="2015" name="Nature">
        <title>Complex archaea that bridge the gap between prokaryotes and eukaryotes.</title>
        <authorList>
            <person name="Spang A."/>
            <person name="Saw J.H."/>
            <person name="Jorgensen S.L."/>
            <person name="Zaremba-Niedzwiedzka K."/>
            <person name="Martijn J."/>
            <person name="Lind A.E."/>
            <person name="van Eijk R."/>
            <person name="Schleper C."/>
            <person name="Guy L."/>
            <person name="Ettema T.J."/>
        </authorList>
    </citation>
    <scope>NUCLEOTIDE SEQUENCE</scope>
</reference>
<accession>A0A0F9SPT8</accession>
<sequence length="100" mass="10643">MKNAAKALALLVTGAAIGGGTVTLAAPDIAYHDRAYSQVLTRDVRVYRDELARAANWTGSLDDVRKACIESNGEKSSVVVRGKNYAPKADVPDGVKLIKE</sequence>
<dbReference type="EMBL" id="LAZR01000391">
    <property type="protein sequence ID" value="KKN71050.1"/>
    <property type="molecule type" value="Genomic_DNA"/>
</dbReference>
<dbReference type="AlphaFoldDB" id="A0A0F9SPT8"/>
<evidence type="ECO:0000313" key="1">
    <source>
        <dbReference type="EMBL" id="KKN71050.1"/>
    </source>
</evidence>
<organism evidence="1">
    <name type="scientific">marine sediment metagenome</name>
    <dbReference type="NCBI Taxonomy" id="412755"/>
    <lineage>
        <taxon>unclassified sequences</taxon>
        <taxon>metagenomes</taxon>
        <taxon>ecological metagenomes</taxon>
    </lineage>
</organism>
<name>A0A0F9SPT8_9ZZZZ</name>
<proteinExistence type="predicted"/>